<dbReference type="SUPFAM" id="SSF101148">
    <property type="entry name" value="Plant invertase/pectin methylesterase inhibitor"/>
    <property type="match status" value="1"/>
</dbReference>
<dbReference type="GO" id="GO:0004857">
    <property type="term" value="F:enzyme inhibitor activity"/>
    <property type="evidence" value="ECO:0007669"/>
    <property type="project" value="InterPro"/>
</dbReference>
<evidence type="ECO:0000256" key="2">
    <source>
        <dbReference type="ARBA" id="ARBA00022525"/>
    </source>
</evidence>
<evidence type="ECO:0000313" key="9">
    <source>
        <dbReference type="Proteomes" id="UP000541444"/>
    </source>
</evidence>
<keyword evidence="2" id="KW-0964">Secreted</keyword>
<sequence>MGSSAISVLVALIGVLFIFMCTPTTSTTLTTNKTNTQFIKTSCTNTTYPALCLQSLSSYSNKIKSNYQKLVYTAVSVAFKSAQSASSVVSDLTRRQNIKRSEAVALKDCVESIRDSIDELRQSLKQMKSLNGTRRYYQMSNVRTWMSAALSDDDTCLNGLEEEHVSGQTRDTIKESLVNVTQLTSNALFLCNRLNYTH</sequence>
<feature type="chain" id="PRO_5029895929" description="Pectinesterase inhibitor domain-containing protein" evidence="6">
    <location>
        <begin position="27"/>
        <end position="198"/>
    </location>
</feature>
<dbReference type="Pfam" id="PF04043">
    <property type="entry name" value="PMEI"/>
    <property type="match status" value="1"/>
</dbReference>
<evidence type="ECO:0000256" key="3">
    <source>
        <dbReference type="ARBA" id="ARBA00022729"/>
    </source>
</evidence>
<feature type="signal peptide" evidence="6">
    <location>
        <begin position="1"/>
        <end position="26"/>
    </location>
</feature>
<evidence type="ECO:0000256" key="1">
    <source>
        <dbReference type="ARBA" id="ARBA00004239"/>
    </source>
</evidence>
<comment type="similarity">
    <text evidence="5">Belongs to the PMEI family.</text>
</comment>
<dbReference type="GO" id="GO:0005576">
    <property type="term" value="C:extracellular region"/>
    <property type="evidence" value="ECO:0007669"/>
    <property type="project" value="UniProtKB-SubCell"/>
</dbReference>
<name>A0A7J7P5I1_9MAGN</name>
<dbReference type="EMBL" id="JACGCM010000250">
    <property type="protein sequence ID" value="KAF6174681.1"/>
    <property type="molecule type" value="Genomic_DNA"/>
</dbReference>
<accession>A0A7J7P5I1</accession>
<protein>
    <recommendedName>
        <fullName evidence="7">Pectinesterase inhibitor domain-containing protein</fullName>
    </recommendedName>
</protein>
<dbReference type="InterPro" id="IPR051955">
    <property type="entry name" value="PME_Inhibitor"/>
</dbReference>
<evidence type="ECO:0000256" key="4">
    <source>
        <dbReference type="ARBA" id="ARBA00023157"/>
    </source>
</evidence>
<reference evidence="8 9" key="1">
    <citation type="journal article" date="2020" name="IScience">
        <title>Genome Sequencing of the Endangered Kingdonia uniflora (Circaeasteraceae, Ranunculales) Reveals Potential Mechanisms of Evolutionary Specialization.</title>
        <authorList>
            <person name="Sun Y."/>
            <person name="Deng T."/>
            <person name="Zhang A."/>
            <person name="Moore M.J."/>
            <person name="Landis J.B."/>
            <person name="Lin N."/>
            <person name="Zhang H."/>
            <person name="Zhang X."/>
            <person name="Huang J."/>
            <person name="Zhang X."/>
            <person name="Sun H."/>
            <person name="Wang H."/>
        </authorList>
    </citation>
    <scope>NUCLEOTIDE SEQUENCE [LARGE SCALE GENOMIC DNA]</scope>
    <source>
        <strain evidence="8">TB1705</strain>
        <tissue evidence="8">Leaf</tissue>
    </source>
</reference>
<evidence type="ECO:0000256" key="5">
    <source>
        <dbReference type="ARBA" id="ARBA00038471"/>
    </source>
</evidence>
<dbReference type="Proteomes" id="UP000541444">
    <property type="component" value="Unassembled WGS sequence"/>
</dbReference>
<dbReference type="Gene3D" id="1.20.140.40">
    <property type="entry name" value="Invertase/pectin methylesterase inhibitor family protein"/>
    <property type="match status" value="1"/>
</dbReference>
<evidence type="ECO:0000256" key="6">
    <source>
        <dbReference type="SAM" id="SignalP"/>
    </source>
</evidence>
<dbReference type="NCBIfam" id="TIGR01614">
    <property type="entry name" value="PME_inhib"/>
    <property type="match status" value="1"/>
</dbReference>
<dbReference type="PANTHER" id="PTHR31080:SF161">
    <property type="entry name" value="OS10G0508700 PROTEIN"/>
    <property type="match status" value="1"/>
</dbReference>
<keyword evidence="9" id="KW-1185">Reference proteome</keyword>
<dbReference type="FunFam" id="1.20.140.40:FF:000006">
    <property type="entry name" value="Pectinesterase inhibitor 3"/>
    <property type="match status" value="1"/>
</dbReference>
<comment type="caution">
    <text evidence="8">The sequence shown here is derived from an EMBL/GenBank/DDBJ whole genome shotgun (WGS) entry which is preliminary data.</text>
</comment>
<proteinExistence type="inferred from homology"/>
<feature type="domain" description="Pectinesterase inhibitor" evidence="7">
    <location>
        <begin position="34"/>
        <end position="190"/>
    </location>
</feature>
<evidence type="ECO:0000313" key="8">
    <source>
        <dbReference type="EMBL" id="KAF6174681.1"/>
    </source>
</evidence>
<keyword evidence="3 6" id="KW-0732">Signal</keyword>
<gene>
    <name evidence="8" type="ORF">GIB67_008736</name>
</gene>
<dbReference type="InterPro" id="IPR006501">
    <property type="entry name" value="Pectinesterase_inhib_dom"/>
</dbReference>
<keyword evidence="4" id="KW-1015">Disulfide bond</keyword>
<dbReference type="SMART" id="SM00856">
    <property type="entry name" value="PMEI"/>
    <property type="match status" value="1"/>
</dbReference>
<dbReference type="PANTHER" id="PTHR31080">
    <property type="entry name" value="PECTINESTERASE INHIBITOR-LIKE"/>
    <property type="match status" value="1"/>
</dbReference>
<dbReference type="AlphaFoldDB" id="A0A7J7P5I1"/>
<evidence type="ECO:0000259" key="7">
    <source>
        <dbReference type="SMART" id="SM00856"/>
    </source>
</evidence>
<organism evidence="8 9">
    <name type="scientific">Kingdonia uniflora</name>
    <dbReference type="NCBI Taxonomy" id="39325"/>
    <lineage>
        <taxon>Eukaryota</taxon>
        <taxon>Viridiplantae</taxon>
        <taxon>Streptophyta</taxon>
        <taxon>Embryophyta</taxon>
        <taxon>Tracheophyta</taxon>
        <taxon>Spermatophyta</taxon>
        <taxon>Magnoliopsida</taxon>
        <taxon>Ranunculales</taxon>
        <taxon>Circaeasteraceae</taxon>
        <taxon>Kingdonia</taxon>
    </lineage>
</organism>
<dbReference type="InterPro" id="IPR035513">
    <property type="entry name" value="Invertase/methylesterase_inhib"/>
</dbReference>
<comment type="subcellular location">
    <subcellularLocation>
        <location evidence="1">Secreted</location>
        <location evidence="1">Extracellular space</location>
    </subcellularLocation>
</comment>
<dbReference type="OrthoDB" id="1430376at2759"/>
<dbReference type="CDD" id="cd15798">
    <property type="entry name" value="PMEI-like_3"/>
    <property type="match status" value="1"/>
</dbReference>